<accession>A0ABR8R5R6</accession>
<dbReference type="InterPro" id="IPR031664">
    <property type="entry name" value="DUF5085"/>
</dbReference>
<dbReference type="RefSeq" id="WP_151111018.1">
    <property type="nucleotide sequence ID" value="NZ_JACSQO010000001.1"/>
</dbReference>
<gene>
    <name evidence="1" type="ORF">H9650_03270</name>
</gene>
<dbReference type="Pfam" id="PF16895">
    <property type="entry name" value="DUF5085"/>
    <property type="match status" value="1"/>
</dbReference>
<dbReference type="Proteomes" id="UP000640786">
    <property type="component" value="Unassembled WGS sequence"/>
</dbReference>
<protein>
    <submittedName>
        <fullName evidence="1">DUF5085 family protein</fullName>
    </submittedName>
</protein>
<evidence type="ECO:0000313" key="2">
    <source>
        <dbReference type="Proteomes" id="UP000640786"/>
    </source>
</evidence>
<name>A0ABR8R5R6_9BACI</name>
<dbReference type="EMBL" id="JACSQO010000001">
    <property type="protein sequence ID" value="MBD7943127.1"/>
    <property type="molecule type" value="Genomic_DNA"/>
</dbReference>
<reference evidence="1 2" key="1">
    <citation type="submission" date="2020-08" db="EMBL/GenBank/DDBJ databases">
        <title>A Genomic Blueprint of the Chicken Gut Microbiome.</title>
        <authorList>
            <person name="Gilroy R."/>
            <person name="Ravi A."/>
            <person name="Getino M."/>
            <person name="Pursley I."/>
            <person name="Horton D.L."/>
            <person name="Alikhan N.-F."/>
            <person name="Baker D."/>
            <person name="Gharbi K."/>
            <person name="Hall N."/>
            <person name="Watson M."/>
            <person name="Adriaenssens E.M."/>
            <person name="Foster-Nyarko E."/>
            <person name="Jarju S."/>
            <person name="Secka A."/>
            <person name="Antonio M."/>
            <person name="Oren A."/>
            <person name="Chaudhuri R."/>
            <person name="La Ragione R.M."/>
            <person name="Hildebrand F."/>
            <person name="Pallen M.J."/>
        </authorList>
    </citation>
    <scope>NUCLEOTIDE SEQUENCE [LARGE SCALE GENOMIC DNA]</scope>
    <source>
        <strain evidence="1 2">Sa2BUA9</strain>
    </source>
</reference>
<evidence type="ECO:0000313" key="1">
    <source>
        <dbReference type="EMBL" id="MBD7943127.1"/>
    </source>
</evidence>
<sequence>MGIELCALMFENLLVFNAEGNKEDWQEGIYHLEDIALTKDVYRNGPLFFSFKSVEDNESFGKFTYYLPINSQVEVAEDANFSFQKHFKVDRALLLRQADEKLNINTAFDEIKSYSNLNNIEIEDYYYCILLNVYGEYIVDLYVPLKSQGDE</sequence>
<keyword evidence="2" id="KW-1185">Reference proteome</keyword>
<proteinExistence type="predicted"/>
<comment type="caution">
    <text evidence="1">The sequence shown here is derived from an EMBL/GenBank/DDBJ whole genome shotgun (WGS) entry which is preliminary data.</text>
</comment>
<organism evidence="1 2">
    <name type="scientific">Psychrobacillus faecigallinarum</name>
    <dbReference type="NCBI Taxonomy" id="2762235"/>
    <lineage>
        <taxon>Bacteria</taxon>
        <taxon>Bacillati</taxon>
        <taxon>Bacillota</taxon>
        <taxon>Bacilli</taxon>
        <taxon>Bacillales</taxon>
        <taxon>Bacillaceae</taxon>
        <taxon>Psychrobacillus</taxon>
    </lineage>
</organism>